<organism evidence="2 3">
    <name type="scientific">Tersicoccus phoenicis</name>
    <dbReference type="NCBI Taxonomy" id="554083"/>
    <lineage>
        <taxon>Bacteria</taxon>
        <taxon>Bacillati</taxon>
        <taxon>Actinomycetota</taxon>
        <taxon>Actinomycetes</taxon>
        <taxon>Micrococcales</taxon>
        <taxon>Micrococcaceae</taxon>
        <taxon>Tersicoccus</taxon>
    </lineage>
</organism>
<dbReference type="InterPro" id="IPR058396">
    <property type="entry name" value="DUF8083"/>
</dbReference>
<dbReference type="AlphaFoldDB" id="A0A1R1L7Y1"/>
<dbReference type="RefSeq" id="WP_076704883.1">
    <property type="nucleotide sequence ID" value="NZ_MRDE01000072.1"/>
</dbReference>
<evidence type="ECO:0000259" key="1">
    <source>
        <dbReference type="Pfam" id="PF26312"/>
    </source>
</evidence>
<keyword evidence="3" id="KW-1185">Reference proteome</keyword>
<comment type="caution">
    <text evidence="2">The sequence shown here is derived from an EMBL/GenBank/DDBJ whole genome shotgun (WGS) entry which is preliminary data.</text>
</comment>
<protein>
    <recommendedName>
        <fullName evidence="1">DUF8083 domain-containing protein</fullName>
    </recommendedName>
</protein>
<reference evidence="2 3" key="1">
    <citation type="submission" date="2016-12" db="EMBL/GenBank/DDBJ databases">
        <title>Draft genome of Tersicoccus phoenicis 1P05MA.</title>
        <authorList>
            <person name="Nakajima Y."/>
            <person name="Yoshizawa S."/>
            <person name="Nakamura K."/>
            <person name="Ogura Y."/>
            <person name="Hayashi T."/>
            <person name="Kogure K."/>
        </authorList>
    </citation>
    <scope>NUCLEOTIDE SEQUENCE [LARGE SCALE GENOMIC DNA]</scope>
    <source>
        <strain evidence="2 3">1p05MA</strain>
    </source>
</reference>
<dbReference type="Pfam" id="PF26312">
    <property type="entry name" value="DUF8083"/>
    <property type="match status" value="1"/>
</dbReference>
<gene>
    <name evidence="2" type="ORF">BKD30_12025</name>
</gene>
<accession>A0A1R1L7Y1</accession>
<dbReference type="EMBL" id="MRDE01000072">
    <property type="protein sequence ID" value="OMH23620.1"/>
    <property type="molecule type" value="Genomic_DNA"/>
</dbReference>
<proteinExistence type="predicted"/>
<evidence type="ECO:0000313" key="2">
    <source>
        <dbReference type="EMBL" id="OMH23620.1"/>
    </source>
</evidence>
<dbReference type="Proteomes" id="UP000187085">
    <property type="component" value="Unassembled WGS sequence"/>
</dbReference>
<evidence type="ECO:0000313" key="3">
    <source>
        <dbReference type="Proteomes" id="UP000187085"/>
    </source>
</evidence>
<sequence>MVGIVAIGGTYDVAVGLPFQSHLRVYEPLHAFEPHGLVGAAEDPAAADRMDMLASLARACEPRYQPFPVGPEHVRALDVTDGAGTTHRLFNPGQLGVRALLAAEKLGNAVSTDLAELVVPGEALERHLDDLRTSDGTDRLHTRTATWGVPLSWFALFSDEDPVQVFSADGRIRNCRLCAGIGEARDRVQFAATSLAAVVPEMDLLGELAELAEWLDGFDDGAAVALDYGQVAEAVYPDDSPSDLRLGIECLADGDMTGAAAAYRRLAGRWLPIKQLARAS</sequence>
<dbReference type="OrthoDB" id="4961314at2"/>
<dbReference type="STRING" id="554083.BKD30_12025"/>
<feature type="domain" description="DUF8083" evidence="1">
    <location>
        <begin position="19"/>
        <end position="276"/>
    </location>
</feature>
<name>A0A1R1L7Y1_9MICC</name>